<feature type="chain" id="PRO_5013635536" description="DUF3863 domain-containing protein" evidence="1">
    <location>
        <begin position="23"/>
        <end position="454"/>
    </location>
</feature>
<dbReference type="KEGG" id="pgs:CPT03_00600"/>
<feature type="signal peptide" evidence="1">
    <location>
        <begin position="1"/>
        <end position="22"/>
    </location>
</feature>
<accession>A0A2D1U0F0</accession>
<feature type="domain" description="DUF3864" evidence="3">
    <location>
        <begin position="374"/>
        <end position="447"/>
    </location>
</feature>
<proteinExistence type="predicted"/>
<name>A0A2D1U0F0_9SPHI</name>
<evidence type="ECO:0008006" key="6">
    <source>
        <dbReference type="Google" id="ProtNLM"/>
    </source>
</evidence>
<keyword evidence="1" id="KW-0732">Signal</keyword>
<dbReference type="Gene3D" id="3.30.1120.110">
    <property type="match status" value="1"/>
</dbReference>
<dbReference type="Pfam" id="PF12980">
    <property type="entry name" value="DUF3864"/>
    <property type="match status" value="1"/>
</dbReference>
<evidence type="ECO:0000313" key="5">
    <source>
        <dbReference type="Proteomes" id="UP000223749"/>
    </source>
</evidence>
<dbReference type="OrthoDB" id="1090079at2"/>
<dbReference type="InterPro" id="IPR024335">
    <property type="entry name" value="DUF3864"/>
</dbReference>
<dbReference type="Proteomes" id="UP000223749">
    <property type="component" value="Chromosome"/>
</dbReference>
<dbReference type="AlphaFoldDB" id="A0A2D1U0F0"/>
<sequence>MNYMLKKAALLNFVFVCFMSFAFGQTNKPAPEALMGHRFLTFNTIIRVNQIEVSRDRNVGEDERALHTPEKVLAFREAVEEGFPGARMTWAFSWLALNDSTENYKEIRKLVVGYHHKYGDEITFIPGAYFANAYNDVEQVNKDLHDGLTLISKMVGNGYRPLSVVAGFLSAKNQEYLAEKENIHVCQGNIWSQFAIDNQDGDGSVCYPFYPSKEHFCKPAQNKSDFIDCVNLDGWTVDFLAARRQGFAEGFNSRMGVGPIETLGKHGNDIGLQEMLHSTAIHFDKGFDLNGFGWVTNCWELSLPYDAARLKDWLSNVKKRWPDTKMITQGEFGMLWRAHYKSNNFNYQFVERGSGIGGSDANMEIHWFMNKNFRLALLKDWKLNTPKLVIDFTRYDLKAAEPVGMTRRWSLMGDINQKQTRPQDKPVLLSEMPKKSNLIIKKRYPSLYTHTNEK</sequence>
<dbReference type="Gene3D" id="3.20.20.510">
    <property type="entry name" value="Uncharacterised protein PF12979, DUF3863"/>
    <property type="match status" value="1"/>
</dbReference>
<organism evidence="4 5">
    <name type="scientific">Pedobacter ginsengisoli</name>
    <dbReference type="NCBI Taxonomy" id="363852"/>
    <lineage>
        <taxon>Bacteria</taxon>
        <taxon>Pseudomonadati</taxon>
        <taxon>Bacteroidota</taxon>
        <taxon>Sphingobacteriia</taxon>
        <taxon>Sphingobacteriales</taxon>
        <taxon>Sphingobacteriaceae</taxon>
        <taxon>Pedobacter</taxon>
    </lineage>
</organism>
<evidence type="ECO:0000259" key="3">
    <source>
        <dbReference type="Pfam" id="PF12980"/>
    </source>
</evidence>
<feature type="domain" description="DUF3863" evidence="2">
    <location>
        <begin position="34"/>
        <end position="369"/>
    </location>
</feature>
<evidence type="ECO:0000259" key="2">
    <source>
        <dbReference type="Pfam" id="PF12979"/>
    </source>
</evidence>
<keyword evidence="5" id="KW-1185">Reference proteome</keyword>
<dbReference type="Pfam" id="PF12979">
    <property type="entry name" value="DUF3863"/>
    <property type="match status" value="1"/>
</dbReference>
<evidence type="ECO:0000313" key="4">
    <source>
        <dbReference type="EMBL" id="ATP55070.1"/>
    </source>
</evidence>
<dbReference type="InterPro" id="IPR024334">
    <property type="entry name" value="DUF3863"/>
</dbReference>
<protein>
    <recommendedName>
        <fullName evidence="6">DUF3863 domain-containing protein</fullName>
    </recommendedName>
</protein>
<reference evidence="4 5" key="1">
    <citation type="submission" date="2017-10" db="EMBL/GenBank/DDBJ databases">
        <title>Whole genome of Pedobacter ginsengisoli T01R-27 isolated from tomato rhizosphere.</title>
        <authorList>
            <person name="Weon H.-Y."/>
            <person name="Lee S.A."/>
            <person name="Sang M.K."/>
            <person name="Song J."/>
        </authorList>
    </citation>
    <scope>NUCLEOTIDE SEQUENCE [LARGE SCALE GENOMIC DNA]</scope>
    <source>
        <strain evidence="4 5">T01R-27</strain>
    </source>
</reference>
<gene>
    <name evidence="4" type="ORF">CPT03_00600</name>
</gene>
<dbReference type="EMBL" id="CP024091">
    <property type="protein sequence ID" value="ATP55070.1"/>
    <property type="molecule type" value="Genomic_DNA"/>
</dbReference>
<evidence type="ECO:0000256" key="1">
    <source>
        <dbReference type="SAM" id="SignalP"/>
    </source>
</evidence>